<dbReference type="PANTHER" id="PTHR30292">
    <property type="entry name" value="UNCHARACTERIZED PROTEIN YBGL-RELATED"/>
    <property type="match status" value="1"/>
</dbReference>
<name>A0ABU4RLN9_9HYPH</name>
<sequence>MARRIDINADLGEGFSNDEALLGLVSSANIACGFHAGDAATMRQVSRMAGERGVCVGAHPSFDDLPGFGRRVIRMSAWELESLVAYQIGLLAQAAEDSGVRLTHVKAHGALYNVAAEDQMHGLTIGRAIKAVDPNLIYLGQAGSCMAWAAERLDLAFASEAFPDRHYDDDGRLMLRTVPGSVISDPNAVTERIERMIQDGEVIAMSGRRLKISFDSLCIHGDEPTSMVVGRAVRRAVEDSGFVVTSLRDVLASHATLDEDHPRISA</sequence>
<evidence type="ECO:0000313" key="2">
    <source>
        <dbReference type="Proteomes" id="UP001274321"/>
    </source>
</evidence>
<dbReference type="EMBL" id="JAXAFJ010000001">
    <property type="protein sequence ID" value="MDX6804585.1"/>
    <property type="molecule type" value="Genomic_DNA"/>
</dbReference>
<dbReference type="CDD" id="cd10787">
    <property type="entry name" value="LamB_YcsF_like"/>
    <property type="match status" value="1"/>
</dbReference>
<gene>
    <name evidence="1" type="ORF">SCD90_00785</name>
</gene>
<protein>
    <submittedName>
        <fullName evidence="1">5-oxoprolinase subunit PxpA</fullName>
        <ecNumber evidence="1">3.5.2.9</ecNumber>
    </submittedName>
</protein>
<dbReference type="InterPro" id="IPR005501">
    <property type="entry name" value="LamB/YcsF/PxpA-like"/>
</dbReference>
<dbReference type="SUPFAM" id="SSF88713">
    <property type="entry name" value="Glycoside hydrolase/deacetylase"/>
    <property type="match status" value="1"/>
</dbReference>
<evidence type="ECO:0000313" key="1">
    <source>
        <dbReference type="EMBL" id="MDX6804585.1"/>
    </source>
</evidence>
<reference evidence="1 2" key="1">
    <citation type="submission" date="2023-11" db="EMBL/GenBank/DDBJ databases">
        <authorList>
            <person name="Bao R."/>
        </authorList>
    </citation>
    <scope>NUCLEOTIDE SEQUENCE [LARGE SCALE GENOMIC DNA]</scope>
    <source>
        <strain evidence="1 2">PJ23</strain>
    </source>
</reference>
<dbReference type="PANTHER" id="PTHR30292:SF0">
    <property type="entry name" value="5-OXOPROLINASE SUBUNIT A"/>
    <property type="match status" value="1"/>
</dbReference>
<keyword evidence="1" id="KW-0378">Hydrolase</keyword>
<dbReference type="NCBIfam" id="NF003814">
    <property type="entry name" value="PRK05406.1-3"/>
    <property type="match status" value="1"/>
</dbReference>
<proteinExistence type="predicted"/>
<dbReference type="Gene3D" id="3.20.20.370">
    <property type="entry name" value="Glycoside hydrolase/deacetylase"/>
    <property type="match status" value="1"/>
</dbReference>
<dbReference type="InterPro" id="IPR011330">
    <property type="entry name" value="Glyco_hydro/deAcase_b/a-brl"/>
</dbReference>
<keyword evidence="2" id="KW-1185">Reference proteome</keyword>
<dbReference type="EC" id="3.5.2.9" evidence="1"/>
<dbReference type="Pfam" id="PF03746">
    <property type="entry name" value="LamB_YcsF"/>
    <property type="match status" value="1"/>
</dbReference>
<dbReference type="Proteomes" id="UP001274321">
    <property type="component" value="Unassembled WGS sequence"/>
</dbReference>
<comment type="caution">
    <text evidence="1">The sequence shown here is derived from an EMBL/GenBank/DDBJ whole genome shotgun (WGS) entry which is preliminary data.</text>
</comment>
<organism evidence="1 2">
    <name type="scientific">Terrihabitans rhizophilus</name>
    <dbReference type="NCBI Taxonomy" id="3092662"/>
    <lineage>
        <taxon>Bacteria</taxon>
        <taxon>Pseudomonadati</taxon>
        <taxon>Pseudomonadota</taxon>
        <taxon>Alphaproteobacteria</taxon>
        <taxon>Hyphomicrobiales</taxon>
        <taxon>Terrihabitans</taxon>
    </lineage>
</organism>
<accession>A0ABU4RLN9</accession>
<dbReference type="GO" id="GO:0017168">
    <property type="term" value="F:5-oxoprolinase (ATP-hydrolyzing) activity"/>
    <property type="evidence" value="ECO:0007669"/>
    <property type="project" value="UniProtKB-EC"/>
</dbReference>
<dbReference type="RefSeq" id="WP_319842710.1">
    <property type="nucleotide sequence ID" value="NZ_JAXAFJ010000001.1"/>
</dbReference>